<reference evidence="3" key="1">
    <citation type="submission" date="2023-03" db="EMBL/GenBank/DDBJ databases">
        <authorList>
            <person name="Shen W."/>
            <person name="Cai J."/>
        </authorList>
    </citation>
    <scope>NUCLEOTIDE SEQUENCE</scope>
    <source>
        <strain evidence="3">P66-3</strain>
    </source>
</reference>
<accession>A0ABU3F8W6</accession>
<feature type="transmembrane region" description="Helical" evidence="2">
    <location>
        <begin position="69"/>
        <end position="92"/>
    </location>
</feature>
<proteinExistence type="predicted"/>
<gene>
    <name evidence="3" type="ORF">P7H27_04895</name>
</gene>
<evidence type="ECO:0000313" key="3">
    <source>
        <dbReference type="EMBL" id="MDT2759094.1"/>
    </source>
</evidence>
<evidence type="ECO:0008006" key="5">
    <source>
        <dbReference type="Google" id="ProtNLM"/>
    </source>
</evidence>
<name>A0ABU3F8W6_9ENTE</name>
<dbReference type="Proteomes" id="UP001181046">
    <property type="component" value="Unassembled WGS sequence"/>
</dbReference>
<dbReference type="EMBL" id="JARQAJ010000002">
    <property type="protein sequence ID" value="MDT2759094.1"/>
    <property type="molecule type" value="Genomic_DNA"/>
</dbReference>
<evidence type="ECO:0000256" key="1">
    <source>
        <dbReference type="SAM" id="Coils"/>
    </source>
</evidence>
<keyword evidence="1" id="KW-0175">Coiled coil</keyword>
<evidence type="ECO:0000256" key="2">
    <source>
        <dbReference type="SAM" id="Phobius"/>
    </source>
</evidence>
<organism evidence="3 4">
    <name type="scientific">Enterococcus xiangfangensis</name>
    <dbReference type="NCBI Taxonomy" id="1296537"/>
    <lineage>
        <taxon>Bacteria</taxon>
        <taxon>Bacillati</taxon>
        <taxon>Bacillota</taxon>
        <taxon>Bacilli</taxon>
        <taxon>Lactobacillales</taxon>
        <taxon>Enterococcaceae</taxon>
        <taxon>Enterococcus</taxon>
    </lineage>
</organism>
<keyword evidence="2" id="KW-0812">Transmembrane</keyword>
<protein>
    <recommendedName>
        <fullName evidence="5">Integral membrane protein</fullName>
    </recommendedName>
</protein>
<keyword evidence="2" id="KW-1133">Transmembrane helix</keyword>
<feature type="coiled-coil region" evidence="1">
    <location>
        <begin position="98"/>
        <end position="132"/>
    </location>
</feature>
<sequence length="138" mass="15970">MPENQRIDLLKEQVSFLEARLTRYEELLQGSTLKRILFGGGRRAKLSIFEIVIGLIVLLYTFFRIDLSWIFAVIVILSLIVILFPMLQLNVIRKKNGKEKYQRMIDSLKAEKASMDKELLRLIAEKNAAEAEESSIKK</sequence>
<feature type="transmembrane region" description="Helical" evidence="2">
    <location>
        <begin position="44"/>
        <end position="63"/>
    </location>
</feature>
<keyword evidence="4" id="KW-1185">Reference proteome</keyword>
<dbReference type="RefSeq" id="WP_137617818.1">
    <property type="nucleotide sequence ID" value="NZ_BJDX01000002.1"/>
</dbReference>
<evidence type="ECO:0000313" key="4">
    <source>
        <dbReference type="Proteomes" id="UP001181046"/>
    </source>
</evidence>
<keyword evidence="2" id="KW-0472">Membrane</keyword>
<comment type="caution">
    <text evidence="3">The sequence shown here is derived from an EMBL/GenBank/DDBJ whole genome shotgun (WGS) entry which is preliminary data.</text>
</comment>